<accession>G2PJK1</accession>
<dbReference type="RefSeq" id="WP_014034232.1">
    <property type="nucleotide sequence ID" value="NC_015945.1"/>
</dbReference>
<dbReference type="Proteomes" id="UP000008908">
    <property type="component" value="Chromosome"/>
</dbReference>
<reference evidence="1 2" key="2">
    <citation type="journal article" date="2012" name="Stand. Genomic Sci.">
        <title>Complete genome sequence of the facultatively anaerobic, appendaged bacterium Muricauda ruestringensis type strain (B1(T)).</title>
        <authorList>
            <person name="Huntemann M."/>
            <person name="Teshima H."/>
            <person name="Lapidus A."/>
            <person name="Nolan M."/>
            <person name="Lucas S."/>
            <person name="Hammon N."/>
            <person name="Deshpande S."/>
            <person name="Cheng J.F."/>
            <person name="Tapia R."/>
            <person name="Goodwin L.A."/>
            <person name="Pitluck S."/>
            <person name="Liolios K."/>
            <person name="Pagani I."/>
            <person name="Ivanova N."/>
            <person name="Mavromatis K."/>
            <person name="Mikhailova N."/>
            <person name="Pati A."/>
            <person name="Chen A."/>
            <person name="Palaniappan K."/>
            <person name="Land M."/>
            <person name="Hauser L."/>
            <person name="Pan C."/>
            <person name="Brambilla E.M."/>
            <person name="Rohde M."/>
            <person name="Spring S."/>
            <person name="Goker M."/>
            <person name="Detter J.C."/>
            <person name="Bristow J."/>
            <person name="Eisen J.A."/>
            <person name="Markowitz V."/>
            <person name="Hugenholtz P."/>
            <person name="Kyrpides N.C."/>
            <person name="Klenk H.P."/>
            <person name="Woyke T."/>
        </authorList>
    </citation>
    <scope>NUCLEOTIDE SEQUENCE [LARGE SCALE GENOMIC DNA]</scope>
    <source>
        <strain evidence="2">DSM 13258 / LMG 19739 / B1</strain>
    </source>
</reference>
<dbReference type="OrthoDB" id="1110966at2"/>
<proteinExistence type="predicted"/>
<dbReference type="KEGG" id="mrs:Murru_2929"/>
<reference evidence="2" key="1">
    <citation type="submission" date="2011-08" db="EMBL/GenBank/DDBJ databases">
        <title>The complete genome of Muricauda ruestringensis DSM 13258.</title>
        <authorList>
            <person name="Lucas S."/>
            <person name="Han J."/>
            <person name="Lapidus A."/>
            <person name="Bruce D."/>
            <person name="Goodwin L."/>
            <person name="Pitluck S."/>
            <person name="Peters L."/>
            <person name="Kyrpides N."/>
            <person name="Mavromatis K."/>
            <person name="Ivanova N."/>
            <person name="Ovchinnikova G."/>
            <person name="Teshima H."/>
            <person name="Detter J.C."/>
            <person name="Tapia R."/>
            <person name="Han C."/>
            <person name="Land M."/>
            <person name="Hauser L."/>
            <person name="Markowitz V."/>
            <person name="Cheng J.-F."/>
            <person name="Hugenholtz P."/>
            <person name="Woyke T."/>
            <person name="Wu D."/>
            <person name="Spring S."/>
            <person name="Schroeder M."/>
            <person name="Brambilla E."/>
            <person name="Klenk H.-P."/>
            <person name="Eisen J.A."/>
        </authorList>
    </citation>
    <scope>NUCLEOTIDE SEQUENCE [LARGE SCALE GENOMIC DNA]</scope>
    <source>
        <strain evidence="2">DSM 13258 / LMG 19739 / B1</strain>
    </source>
</reference>
<dbReference type="AlphaFoldDB" id="G2PJK1"/>
<gene>
    <name evidence="1" type="ordered locus">Murru_2929</name>
</gene>
<keyword evidence="2" id="KW-1185">Reference proteome</keyword>
<dbReference type="eggNOG" id="ENOG502ZXZT">
    <property type="taxonomic scope" value="Bacteria"/>
</dbReference>
<dbReference type="HOGENOM" id="CLU_529776_0_0_10"/>
<dbReference type="EMBL" id="CP002999">
    <property type="protein sequence ID" value="AEM71951.1"/>
    <property type="molecule type" value="Genomic_DNA"/>
</dbReference>
<evidence type="ECO:0000313" key="1">
    <source>
        <dbReference type="EMBL" id="AEM71951.1"/>
    </source>
</evidence>
<name>G2PJK1_ALLRU</name>
<sequence length="514" mass="57909">MFIVSFIVSYLLISSCSKEEPVALSETSSEIKVDIELVNNKLKFDNEESLATFLEQTEEKDFKERIKELNTAGFNSLRPILDLEDENTINNYLAQKKSRIAKKGLLYSSKRDSDDIDLEDELIADSNFASILNEDREIYVGDKLYKYTTRGLFYCKIEDERYLKSYLSELSSKIANKALMMPLECEEALKTPLNSDLESMSLNLVEGTVTQITPKISLYSVCSGGGSGGSSDGSSGGSPNNVIPLLVPQNFGTCSYSEDSLFQQVFGNTVKCNDYHDSTHRIQTKVWNENYLIWSSVGASAKYQKKRIIGWSESSTSDGVRLGINHAIYTYETNFSPYNALDPNRVIFKYKGVNYDMTGNVVTTYPINPSEWPFIEKETYGAIEITILGEDLYYPLKGKDANKSINTLLSQARNLINGLSSDMKQDKVGVNIVKFLPNSFQVTQADILLKHSSQAKKIFDFNYLVEWESNSNWGENLLNQLGNSTKYEKIDIDIYGAALRNGVWKGKRIRGKVD</sequence>
<organism evidence="1 2">
    <name type="scientific">Allomuricauda ruestringensis (strain DSM 13258 / CIP 107369 / LMG 19739 / B1)</name>
    <name type="common">Muricauda ruestringensis</name>
    <dbReference type="NCBI Taxonomy" id="886377"/>
    <lineage>
        <taxon>Bacteria</taxon>
        <taxon>Pseudomonadati</taxon>
        <taxon>Bacteroidota</taxon>
        <taxon>Flavobacteriia</taxon>
        <taxon>Flavobacteriales</taxon>
        <taxon>Flavobacteriaceae</taxon>
        <taxon>Flagellimonas</taxon>
    </lineage>
</organism>
<protein>
    <submittedName>
        <fullName evidence="1">Uncharacterized protein</fullName>
    </submittedName>
</protein>
<evidence type="ECO:0000313" key="2">
    <source>
        <dbReference type="Proteomes" id="UP000008908"/>
    </source>
</evidence>
<dbReference type="STRING" id="886377.Murru_2929"/>